<protein>
    <recommendedName>
        <fullName evidence="8">Cytidylate kinase</fullName>
        <shortName evidence="8">CK</shortName>
        <ecNumber evidence="8">2.7.4.25</ecNumber>
    </recommendedName>
    <alternativeName>
        <fullName evidence="8">Cytidine monophosphate kinase</fullName>
        <shortName evidence="8">CMP kinase</shortName>
    </alternativeName>
</protein>
<dbReference type="InterPro" id="IPR027417">
    <property type="entry name" value="P-loop_NTPase"/>
</dbReference>
<evidence type="ECO:0000256" key="5">
    <source>
        <dbReference type="ARBA" id="ARBA00022840"/>
    </source>
</evidence>
<comment type="similarity">
    <text evidence="1 8">Belongs to the cytidylate kinase family. Type 1 subfamily.</text>
</comment>
<proteinExistence type="inferred from homology"/>
<evidence type="ECO:0000259" key="9">
    <source>
        <dbReference type="Pfam" id="PF02224"/>
    </source>
</evidence>
<dbReference type="SUPFAM" id="SSF52540">
    <property type="entry name" value="P-loop containing nucleoside triphosphate hydrolases"/>
    <property type="match status" value="1"/>
</dbReference>
<dbReference type="GO" id="GO:0005737">
    <property type="term" value="C:cytoplasm"/>
    <property type="evidence" value="ECO:0007669"/>
    <property type="project" value="UniProtKB-SubCell"/>
</dbReference>
<evidence type="ECO:0000256" key="1">
    <source>
        <dbReference type="ARBA" id="ARBA00009427"/>
    </source>
</evidence>
<dbReference type="AlphaFoldDB" id="A0A6L8W6J2"/>
<dbReference type="Gene3D" id="3.40.50.300">
    <property type="entry name" value="P-loop containing nucleotide triphosphate hydrolases"/>
    <property type="match status" value="1"/>
</dbReference>
<keyword evidence="5 8" id="KW-0067">ATP-binding</keyword>
<dbReference type="HAMAP" id="MF_00238">
    <property type="entry name" value="Cytidyl_kinase_type1"/>
    <property type="match status" value="1"/>
</dbReference>
<comment type="subcellular location">
    <subcellularLocation>
        <location evidence="8">Cytoplasm</location>
    </subcellularLocation>
</comment>
<dbReference type="GO" id="GO:0005524">
    <property type="term" value="F:ATP binding"/>
    <property type="evidence" value="ECO:0007669"/>
    <property type="project" value="UniProtKB-UniRule"/>
</dbReference>
<dbReference type="InterPro" id="IPR003136">
    <property type="entry name" value="Cytidylate_kin"/>
</dbReference>
<gene>
    <name evidence="8" type="primary">cmk</name>
    <name evidence="10" type="ORF">GQE98_04170</name>
</gene>
<evidence type="ECO:0000256" key="7">
    <source>
        <dbReference type="ARBA" id="ARBA00048478"/>
    </source>
</evidence>
<evidence type="ECO:0000256" key="3">
    <source>
        <dbReference type="ARBA" id="ARBA00022741"/>
    </source>
</evidence>
<dbReference type="RefSeq" id="WP_161314374.1">
    <property type="nucleotide sequence ID" value="NZ_WTUW01000001.1"/>
</dbReference>
<evidence type="ECO:0000256" key="2">
    <source>
        <dbReference type="ARBA" id="ARBA00022679"/>
    </source>
</evidence>
<accession>A0A6L8W6J2</accession>
<keyword evidence="4 8" id="KW-0418">Kinase</keyword>
<evidence type="ECO:0000256" key="4">
    <source>
        <dbReference type="ARBA" id="ARBA00022777"/>
    </source>
</evidence>
<keyword evidence="2 8" id="KW-0808">Transferase</keyword>
<keyword evidence="11" id="KW-1185">Reference proteome</keyword>
<dbReference type="GO" id="GO:0006220">
    <property type="term" value="P:pyrimidine nucleotide metabolic process"/>
    <property type="evidence" value="ECO:0007669"/>
    <property type="project" value="UniProtKB-UniRule"/>
</dbReference>
<sequence>MIIAVDGPVAAGKGTLARRIARHYGLDYLDTGALYRAVGLKLLRDGKNPLDDTAAIAAAQNVGEIALDDPALREEATGEAASIVAANNGVRAALLQYQRDFAKRPKGAVLDGRDIGTVVCPDADVKLFVTASAEVRARRRFDELIAKGTDTTYEAVLEDLKVRDARDRERGTAPLKKADDAHLLDTSKLDIEAAVTAACKIIDAA</sequence>
<name>A0A6L8W6J2_9PROT</name>
<dbReference type="GO" id="GO:0036431">
    <property type="term" value="F:dCMP kinase activity"/>
    <property type="evidence" value="ECO:0007669"/>
    <property type="project" value="InterPro"/>
</dbReference>
<evidence type="ECO:0000256" key="6">
    <source>
        <dbReference type="ARBA" id="ARBA00047615"/>
    </source>
</evidence>
<feature type="domain" description="Cytidylate kinase" evidence="9">
    <location>
        <begin position="3"/>
        <end position="202"/>
    </location>
</feature>
<dbReference type="Pfam" id="PF02224">
    <property type="entry name" value="Cytidylate_kin"/>
    <property type="match status" value="1"/>
</dbReference>
<comment type="catalytic activity">
    <reaction evidence="7 8">
        <text>CMP + ATP = CDP + ADP</text>
        <dbReference type="Rhea" id="RHEA:11600"/>
        <dbReference type="ChEBI" id="CHEBI:30616"/>
        <dbReference type="ChEBI" id="CHEBI:58069"/>
        <dbReference type="ChEBI" id="CHEBI:60377"/>
        <dbReference type="ChEBI" id="CHEBI:456216"/>
        <dbReference type="EC" id="2.7.4.25"/>
    </reaction>
</comment>
<dbReference type="NCBIfam" id="TIGR00017">
    <property type="entry name" value="cmk"/>
    <property type="match status" value="1"/>
</dbReference>
<dbReference type="CDD" id="cd02020">
    <property type="entry name" value="CMPK"/>
    <property type="match status" value="1"/>
</dbReference>
<organism evidence="10 11">
    <name type="scientific">Sneathiella litorea</name>
    <dbReference type="NCBI Taxonomy" id="2606216"/>
    <lineage>
        <taxon>Bacteria</taxon>
        <taxon>Pseudomonadati</taxon>
        <taxon>Pseudomonadota</taxon>
        <taxon>Alphaproteobacteria</taxon>
        <taxon>Sneathiellales</taxon>
        <taxon>Sneathiellaceae</taxon>
        <taxon>Sneathiella</taxon>
    </lineage>
</organism>
<dbReference type="Proteomes" id="UP000476030">
    <property type="component" value="Unassembled WGS sequence"/>
</dbReference>
<comment type="caution">
    <text evidence="10">The sequence shown here is derived from an EMBL/GenBank/DDBJ whole genome shotgun (WGS) entry which is preliminary data.</text>
</comment>
<dbReference type="InterPro" id="IPR011994">
    <property type="entry name" value="Cytidylate_kinase_dom"/>
</dbReference>
<feature type="binding site" evidence="8">
    <location>
        <begin position="7"/>
        <end position="15"/>
    </location>
    <ligand>
        <name>ATP</name>
        <dbReference type="ChEBI" id="CHEBI:30616"/>
    </ligand>
</feature>
<reference evidence="10 11" key="1">
    <citation type="submission" date="2019-12" db="EMBL/GenBank/DDBJ databases">
        <title>Snethiella sp. nov. sp. isolated from sea sand.</title>
        <authorList>
            <person name="Kim J."/>
            <person name="Jeong S.E."/>
            <person name="Jung H.S."/>
            <person name="Jeon C.O."/>
        </authorList>
    </citation>
    <scope>NUCLEOTIDE SEQUENCE [LARGE SCALE GENOMIC DNA]</scope>
    <source>
        <strain evidence="10 11">DP05</strain>
    </source>
</reference>
<evidence type="ECO:0000256" key="8">
    <source>
        <dbReference type="HAMAP-Rule" id="MF_00238"/>
    </source>
</evidence>
<comment type="catalytic activity">
    <reaction evidence="6 8">
        <text>dCMP + ATP = dCDP + ADP</text>
        <dbReference type="Rhea" id="RHEA:25094"/>
        <dbReference type="ChEBI" id="CHEBI:30616"/>
        <dbReference type="ChEBI" id="CHEBI:57566"/>
        <dbReference type="ChEBI" id="CHEBI:58593"/>
        <dbReference type="ChEBI" id="CHEBI:456216"/>
        <dbReference type="EC" id="2.7.4.25"/>
    </reaction>
</comment>
<dbReference type="EMBL" id="WTUW01000001">
    <property type="protein sequence ID" value="MZR29827.1"/>
    <property type="molecule type" value="Genomic_DNA"/>
</dbReference>
<keyword evidence="8" id="KW-0963">Cytoplasm</keyword>
<dbReference type="EC" id="2.7.4.25" evidence="8"/>
<evidence type="ECO:0000313" key="10">
    <source>
        <dbReference type="EMBL" id="MZR29827.1"/>
    </source>
</evidence>
<keyword evidence="3 8" id="KW-0547">Nucleotide-binding</keyword>
<evidence type="ECO:0000313" key="11">
    <source>
        <dbReference type="Proteomes" id="UP000476030"/>
    </source>
</evidence>